<feature type="chain" id="PRO_5040961967" description="Protein kinase domain-containing protein" evidence="3">
    <location>
        <begin position="36"/>
        <end position="681"/>
    </location>
</feature>
<dbReference type="PANTHER" id="PTHR45890:SF1">
    <property type="entry name" value="AARF DOMAIN CONTAINING KINASE 2"/>
    <property type="match status" value="1"/>
</dbReference>
<dbReference type="InterPro" id="IPR052402">
    <property type="entry name" value="ADCK_kinase"/>
</dbReference>
<evidence type="ECO:0000256" key="2">
    <source>
        <dbReference type="SAM" id="Phobius"/>
    </source>
</evidence>
<feature type="signal peptide" evidence="3">
    <location>
        <begin position="1"/>
        <end position="35"/>
    </location>
</feature>
<dbReference type="PROSITE" id="PS50011">
    <property type="entry name" value="PROTEIN_KINASE_DOM"/>
    <property type="match status" value="1"/>
</dbReference>
<sequence length="681" mass="75795">MSLPSAKYFPPTNTTTHRTILLILLILLITSESNARSNARSNASKDSSIFKYLGTVPAVPSVEHSAAYQSREPPRSVNEALNADLKPSPSASRQSVKDGKGYHILDKLNDKIAKLGITSWTRPRKGSFQIVSGHGREEGEVGDDAKEEPPLKYSAYVNPPTISQLILRFLRLTFTFTPVFLTSLPAFLSPFLCNTVFYPLLVRSLSQAGPAFIKWGQWASTRADMFPLRLCEEMSTLHANAPAHPFKYTKSLVEDALQEGGTCGGEDKSCFDAVFTSFEPSPVASGSIAQVHKATIRSSDPSSPGTEVAIKVRHPMVAELIDRDFRIMRKLGSVIDKLSGGWLSVRSSIEQFSHTMAEQARLDVEGYHLDLLNYNFRGWPRVNFPRTIYATQTIVIESFETGEVVGDLLKDYSGSDNRVSPQLASFIVTLGESLYLKMLLVDNLMHADLHPGNILVDMTGLEEDKFKLTLVDAGMVAQLNEAESMNFIGLLSALGASDADKAAEAVLSFGGVPTKNDEFVVDMRELFKERCRGYGHNVDVGEVLRGVLNLVRKHQIRISANYATLVVNVLCIESMAKKLVPDYNVLDAGKPLLSSYRRLLCYKPKSRTRRLIFKFWMPVAHMIKARNDKRFFKKLHERMGVEWTGGMRRRRRRRRFKKFVCGAIAAGFTASLAGIGSVMKR</sequence>
<protein>
    <recommendedName>
        <fullName evidence="4">Protein kinase domain-containing protein</fullName>
    </recommendedName>
</protein>
<dbReference type="Pfam" id="PF03109">
    <property type="entry name" value="ABC1"/>
    <property type="match status" value="1"/>
</dbReference>
<accession>A0A9W7F633</accession>
<keyword evidence="3" id="KW-0732">Signal</keyword>
<proteinExistence type="predicted"/>
<reference evidence="5" key="1">
    <citation type="submission" date="2022-07" db="EMBL/GenBank/DDBJ databases">
        <title>Genome analysis of Parmales, a sister group of diatoms, reveals the evolutionary specialization of diatoms from phago-mixotrophs to photoautotrophs.</title>
        <authorList>
            <person name="Ban H."/>
            <person name="Sato S."/>
            <person name="Yoshikawa S."/>
            <person name="Kazumasa Y."/>
            <person name="Nakamura Y."/>
            <person name="Ichinomiya M."/>
            <person name="Saitoh K."/>
            <person name="Sato N."/>
            <person name="Blanc-Mathieu R."/>
            <person name="Endo H."/>
            <person name="Kuwata A."/>
            <person name="Ogata H."/>
        </authorList>
    </citation>
    <scope>NUCLEOTIDE SEQUENCE</scope>
</reference>
<gene>
    <name evidence="5" type="ORF">TrRE_jg2762</name>
</gene>
<dbReference type="GO" id="GO:0004672">
    <property type="term" value="F:protein kinase activity"/>
    <property type="evidence" value="ECO:0007669"/>
    <property type="project" value="InterPro"/>
</dbReference>
<dbReference type="InterPro" id="IPR004147">
    <property type="entry name" value="ABC1_dom"/>
</dbReference>
<dbReference type="InterPro" id="IPR011009">
    <property type="entry name" value="Kinase-like_dom_sf"/>
</dbReference>
<evidence type="ECO:0000259" key="4">
    <source>
        <dbReference type="PROSITE" id="PS50011"/>
    </source>
</evidence>
<evidence type="ECO:0000256" key="1">
    <source>
        <dbReference type="SAM" id="MobiDB-lite"/>
    </source>
</evidence>
<feature type="region of interest" description="Disordered" evidence="1">
    <location>
        <begin position="64"/>
        <end position="97"/>
    </location>
</feature>
<dbReference type="InterPro" id="IPR000719">
    <property type="entry name" value="Prot_kinase_dom"/>
</dbReference>
<dbReference type="EMBL" id="BRXZ01000083">
    <property type="protein sequence ID" value="GMI04674.1"/>
    <property type="molecule type" value="Genomic_DNA"/>
</dbReference>
<dbReference type="AlphaFoldDB" id="A0A9W7F633"/>
<dbReference type="Proteomes" id="UP001165082">
    <property type="component" value="Unassembled WGS sequence"/>
</dbReference>
<evidence type="ECO:0000256" key="3">
    <source>
        <dbReference type="SAM" id="SignalP"/>
    </source>
</evidence>
<name>A0A9W7F633_9STRA</name>
<keyword evidence="2" id="KW-0812">Transmembrane</keyword>
<feature type="domain" description="Protein kinase" evidence="4">
    <location>
        <begin position="277"/>
        <end position="617"/>
    </location>
</feature>
<keyword evidence="6" id="KW-1185">Reference proteome</keyword>
<keyword evidence="2" id="KW-1133">Transmembrane helix</keyword>
<organism evidence="5 6">
    <name type="scientific">Triparma retinervis</name>
    <dbReference type="NCBI Taxonomy" id="2557542"/>
    <lineage>
        <taxon>Eukaryota</taxon>
        <taxon>Sar</taxon>
        <taxon>Stramenopiles</taxon>
        <taxon>Ochrophyta</taxon>
        <taxon>Bolidophyceae</taxon>
        <taxon>Parmales</taxon>
        <taxon>Triparmaceae</taxon>
        <taxon>Triparma</taxon>
    </lineage>
</organism>
<dbReference type="OrthoDB" id="1290869at2759"/>
<evidence type="ECO:0000313" key="5">
    <source>
        <dbReference type="EMBL" id="GMI04674.1"/>
    </source>
</evidence>
<dbReference type="SUPFAM" id="SSF56112">
    <property type="entry name" value="Protein kinase-like (PK-like)"/>
    <property type="match status" value="1"/>
</dbReference>
<dbReference type="GO" id="GO:0005524">
    <property type="term" value="F:ATP binding"/>
    <property type="evidence" value="ECO:0007669"/>
    <property type="project" value="InterPro"/>
</dbReference>
<feature type="transmembrane region" description="Helical" evidence="2">
    <location>
        <begin position="179"/>
        <end position="201"/>
    </location>
</feature>
<keyword evidence="2" id="KW-0472">Membrane</keyword>
<comment type="caution">
    <text evidence="5">The sequence shown here is derived from an EMBL/GenBank/DDBJ whole genome shotgun (WGS) entry which is preliminary data.</text>
</comment>
<evidence type="ECO:0000313" key="6">
    <source>
        <dbReference type="Proteomes" id="UP001165082"/>
    </source>
</evidence>
<dbReference type="PANTHER" id="PTHR45890">
    <property type="entry name" value="AARF DOMAIN CONTAINING KINASE 2 (PREDICTED)"/>
    <property type="match status" value="1"/>
</dbReference>
<feature type="transmembrane region" description="Helical" evidence="2">
    <location>
        <begin position="659"/>
        <end position="679"/>
    </location>
</feature>